<dbReference type="InterPro" id="IPR018060">
    <property type="entry name" value="HTH_AraC"/>
</dbReference>
<feature type="domain" description="HTH araC/xylS-type" evidence="4">
    <location>
        <begin position="305"/>
        <end position="403"/>
    </location>
</feature>
<name>A0ABY4RG52_9BACL</name>
<dbReference type="Pfam" id="PF12833">
    <property type="entry name" value="HTH_18"/>
    <property type="match status" value="1"/>
</dbReference>
<evidence type="ECO:0000313" key="5">
    <source>
        <dbReference type="EMBL" id="UQZ81456.1"/>
    </source>
</evidence>
<evidence type="ECO:0000256" key="1">
    <source>
        <dbReference type="ARBA" id="ARBA00023015"/>
    </source>
</evidence>
<dbReference type="SMART" id="SM00342">
    <property type="entry name" value="HTH_ARAC"/>
    <property type="match status" value="1"/>
</dbReference>
<sequence length="408" mass="46395">MNPMFNITELQTICRLFYAAVGLPVHYLHPAEGVSFHYPDQQTLQFPGGRDDGEALLGAAKPTDKPAMLTLNGIEYYATLPHEPDGGLFVLGPVTFREATDDIISGLLNDYNQSFKNRGEWMRHFQTVPLMRKEQLQHACQLFYYVLYKIELRPEHIADVSWSEDGGAKVSDNVDLALIHQRDKLLLHPDLQYERTLMQLIREGQTEQLRKQIAAHPQQPAVLAKKSLVRNAKNFSICSVTLATRAAIDGGLNSEVARTMSDIYIQQIEELTTVTEVIKKRNEMFAEFAGRVKQVREASYSKTVLTCINYIFNHLYEDITLAGLAGMAGLHPNYLSQLFKKELGLSVSEYIQKEKIEEAKKLLRLSSLTLAEICSRLNFNDQSYFTKVFKKYAHATPKQYRSRLSPES</sequence>
<dbReference type="Proteomes" id="UP001057134">
    <property type="component" value="Chromosome"/>
</dbReference>
<dbReference type="SUPFAM" id="SSF46689">
    <property type="entry name" value="Homeodomain-like"/>
    <property type="match status" value="2"/>
</dbReference>
<evidence type="ECO:0000256" key="3">
    <source>
        <dbReference type="ARBA" id="ARBA00023163"/>
    </source>
</evidence>
<dbReference type="PANTHER" id="PTHR43280:SF34">
    <property type="entry name" value="ARAC-FAMILY TRANSCRIPTIONAL REGULATOR"/>
    <property type="match status" value="1"/>
</dbReference>
<reference evidence="5" key="2">
    <citation type="journal article" date="2021" name="J Anim Sci Technol">
        <title>Complete genome sequence of Paenibacillus konkukensis sp. nov. SK3146 as a potential probiotic strain.</title>
        <authorList>
            <person name="Jung H.I."/>
            <person name="Park S."/>
            <person name="Niu K.M."/>
            <person name="Lee S.W."/>
            <person name="Kothari D."/>
            <person name="Yi K.J."/>
            <person name="Kim S.K."/>
        </authorList>
    </citation>
    <scope>NUCLEOTIDE SEQUENCE</scope>
    <source>
        <strain evidence="5">SK3146</strain>
    </source>
</reference>
<keyword evidence="2" id="KW-0238">DNA-binding</keyword>
<dbReference type="RefSeq" id="WP_249863692.1">
    <property type="nucleotide sequence ID" value="NZ_CP027059.1"/>
</dbReference>
<dbReference type="InterPro" id="IPR009057">
    <property type="entry name" value="Homeodomain-like_sf"/>
</dbReference>
<dbReference type="PROSITE" id="PS01124">
    <property type="entry name" value="HTH_ARAC_FAMILY_2"/>
    <property type="match status" value="1"/>
</dbReference>
<dbReference type="PANTHER" id="PTHR43280">
    <property type="entry name" value="ARAC-FAMILY TRANSCRIPTIONAL REGULATOR"/>
    <property type="match status" value="1"/>
</dbReference>
<keyword evidence="1" id="KW-0805">Transcription regulation</keyword>
<gene>
    <name evidence="5" type="primary">btr_6</name>
    <name evidence="5" type="ORF">SK3146_00612</name>
</gene>
<dbReference type="EMBL" id="CP027059">
    <property type="protein sequence ID" value="UQZ81456.1"/>
    <property type="molecule type" value="Genomic_DNA"/>
</dbReference>
<keyword evidence="6" id="KW-1185">Reference proteome</keyword>
<keyword evidence="3" id="KW-0804">Transcription</keyword>
<evidence type="ECO:0000259" key="4">
    <source>
        <dbReference type="PROSITE" id="PS01124"/>
    </source>
</evidence>
<evidence type="ECO:0000313" key="6">
    <source>
        <dbReference type="Proteomes" id="UP001057134"/>
    </source>
</evidence>
<proteinExistence type="predicted"/>
<accession>A0ABY4RG52</accession>
<organism evidence="5 6">
    <name type="scientific">Paenibacillus konkukensis</name>
    <dbReference type="NCBI Taxonomy" id="2020716"/>
    <lineage>
        <taxon>Bacteria</taxon>
        <taxon>Bacillati</taxon>
        <taxon>Bacillota</taxon>
        <taxon>Bacilli</taxon>
        <taxon>Bacillales</taxon>
        <taxon>Paenibacillaceae</taxon>
        <taxon>Paenibacillus</taxon>
    </lineage>
</organism>
<protein>
    <submittedName>
        <fullName evidence="5">HTH-type transcriptional activator Btr</fullName>
    </submittedName>
</protein>
<reference evidence="5" key="1">
    <citation type="submission" date="2018-02" db="EMBL/GenBank/DDBJ databases">
        <authorList>
            <person name="Kim S.-K."/>
            <person name="Jung H.-I."/>
            <person name="Lee S.-W."/>
        </authorList>
    </citation>
    <scope>NUCLEOTIDE SEQUENCE</scope>
    <source>
        <strain evidence="5">SK3146</strain>
    </source>
</reference>
<evidence type="ECO:0000256" key="2">
    <source>
        <dbReference type="ARBA" id="ARBA00023125"/>
    </source>
</evidence>
<dbReference type="Gene3D" id="1.10.10.60">
    <property type="entry name" value="Homeodomain-like"/>
    <property type="match status" value="2"/>
</dbReference>